<dbReference type="RefSeq" id="YP_010770958.1">
    <property type="nucleotide sequence ID" value="NC_074443.1"/>
</dbReference>
<dbReference type="GeneID" id="80400544"/>
<dbReference type="Proteomes" id="UP000679279">
    <property type="component" value="Segment"/>
</dbReference>
<keyword evidence="1" id="KW-0167">Capsid protein</keyword>
<accession>A0A8S5L560</accession>
<dbReference type="KEGG" id="vg:80400544"/>
<protein>
    <submittedName>
        <fullName evidence="1">Coat protein</fullName>
    </submittedName>
</protein>
<proteinExistence type="predicted"/>
<organism evidence="1 2">
    <name type="scientific">ssRNA phage SRR6255733_5</name>
    <dbReference type="NCBI Taxonomy" id="2786501"/>
    <lineage>
        <taxon>Viruses</taxon>
        <taxon>Riboviria</taxon>
        <taxon>Orthornavirae</taxon>
        <taxon>Lenarviricota</taxon>
        <taxon>Leviviricetes</taxon>
        <taxon>Timlovirales</taxon>
        <taxon>Steitzviridae</taxon>
        <taxon>Austrovirus</taxon>
        <taxon>Austrovirus limicola</taxon>
        <taxon>Nihlwovirus limicola</taxon>
    </lineage>
</organism>
<keyword evidence="2" id="KW-1185">Reference proteome</keyword>
<keyword evidence="1" id="KW-0946">Virion</keyword>
<sequence length="116" mass="12734">MFADPQSVTINAVATSLPRTSVKDGTAEYTSADGNTKLTIKQNASTSRFRREVRLSVRKIAADPIAAVNKEVSTSVYLVIDEPRWGFSDTELDYYKDALVAWAIDANTNKVLGGEY</sequence>
<reference evidence="1" key="1">
    <citation type="submission" date="2020-09" db="EMBL/GenBank/DDBJ databases">
        <title>Leviviricetes taxonomy.</title>
        <authorList>
            <person name="Stockdale S.R."/>
            <person name="Callanan J."/>
            <person name="Adriaenssens E.M."/>
            <person name="Kuhn J.H."/>
            <person name="Rumnieks J."/>
            <person name="Shkoporov A."/>
            <person name="Draper L.A."/>
            <person name="Ross P."/>
            <person name="Hill C."/>
        </authorList>
    </citation>
    <scope>NUCLEOTIDE SEQUENCE</scope>
</reference>
<name>A0A8S5L560_9VIRU</name>
<gene>
    <name evidence="1" type="primary">SRR6255733_5_2</name>
</gene>
<dbReference type="EMBL" id="BK014139">
    <property type="protein sequence ID" value="DAD52556.1"/>
    <property type="molecule type" value="Genomic_RNA"/>
</dbReference>
<dbReference type="Gene3D" id="2.40.160.220">
    <property type="match status" value="1"/>
</dbReference>
<evidence type="ECO:0000313" key="1">
    <source>
        <dbReference type="EMBL" id="DAD52556.1"/>
    </source>
</evidence>
<dbReference type="GO" id="GO:0019028">
    <property type="term" value="C:viral capsid"/>
    <property type="evidence" value="ECO:0007669"/>
    <property type="project" value="UniProtKB-KW"/>
</dbReference>
<evidence type="ECO:0000313" key="2">
    <source>
        <dbReference type="Proteomes" id="UP000679279"/>
    </source>
</evidence>